<dbReference type="EMBL" id="LT629690">
    <property type="protein sequence ID" value="SDF07459.1"/>
    <property type="molecule type" value="Genomic_DNA"/>
</dbReference>
<evidence type="ECO:0000256" key="3">
    <source>
        <dbReference type="ARBA" id="ARBA00022598"/>
    </source>
</evidence>
<evidence type="ECO:0000256" key="5">
    <source>
        <dbReference type="ARBA" id="ARBA00022755"/>
    </source>
</evidence>
<dbReference type="GO" id="GO:0006189">
    <property type="term" value="P:'de novo' IMP biosynthetic process"/>
    <property type="evidence" value="ECO:0007669"/>
    <property type="project" value="UniProtKB-UniRule"/>
</dbReference>
<dbReference type="EC" id="6.3.2.6" evidence="8"/>
<dbReference type="NCBIfam" id="NF010568">
    <property type="entry name" value="PRK13961.1"/>
    <property type="match status" value="1"/>
</dbReference>
<proteinExistence type="inferred from homology"/>
<dbReference type="InterPro" id="IPR028923">
    <property type="entry name" value="SAICAR_synt/ADE2_N"/>
</dbReference>
<keyword evidence="3 8" id="KW-0436">Ligase</keyword>
<comment type="pathway">
    <text evidence="1 8">Purine metabolism; IMP biosynthesis via de novo pathway; 5-amino-1-(5-phospho-D-ribosyl)imidazole-4-carboxamide from 5-amino-1-(5-phospho-D-ribosyl)imidazole-4-carboxylate: step 1/2.</text>
</comment>
<dbReference type="PANTHER" id="PTHR43700:SF1">
    <property type="entry name" value="PHOSPHORIBOSYLAMINOIMIDAZOLE-SUCCINOCARBOXAMIDE SYNTHASE"/>
    <property type="match status" value="1"/>
</dbReference>
<dbReference type="Gene3D" id="3.30.470.20">
    <property type="entry name" value="ATP-grasp fold, B domain"/>
    <property type="match status" value="1"/>
</dbReference>
<evidence type="ECO:0000256" key="6">
    <source>
        <dbReference type="ARBA" id="ARBA00022840"/>
    </source>
</evidence>
<evidence type="ECO:0000256" key="1">
    <source>
        <dbReference type="ARBA" id="ARBA00004672"/>
    </source>
</evidence>
<dbReference type="GO" id="GO:0004639">
    <property type="term" value="F:phosphoribosylaminoimidazolesuccinocarboxamide synthase activity"/>
    <property type="evidence" value="ECO:0007669"/>
    <property type="project" value="UniProtKB-UniRule"/>
</dbReference>
<dbReference type="InterPro" id="IPR018236">
    <property type="entry name" value="SAICAR_synthetase_CS"/>
</dbReference>
<keyword evidence="11" id="KW-1185">Reference proteome</keyword>
<evidence type="ECO:0000313" key="10">
    <source>
        <dbReference type="EMBL" id="SDF07459.1"/>
    </source>
</evidence>
<dbReference type="Gene3D" id="3.30.200.20">
    <property type="entry name" value="Phosphorylase Kinase, domain 1"/>
    <property type="match status" value="1"/>
</dbReference>
<dbReference type="CDD" id="cd01414">
    <property type="entry name" value="SAICAR_synt_Sc"/>
    <property type="match status" value="1"/>
</dbReference>
<evidence type="ECO:0000256" key="7">
    <source>
        <dbReference type="ARBA" id="ARBA00048475"/>
    </source>
</evidence>
<sequence>MSEMPLGDRKPILSGKVRDLYEAGPDRLLFVASDRISAFDHVLGSMIPDKGKVLTQISLFWFDYLRNLVPNHLLTADVRDYPADLQQYSNYLRGRSMIVHKAKMVQVECVARGFLSGSGWKDYQRTGEVCGIPLPAGLRESDRLPTPIFTPAAKNHTGHDENIGFDQVVATVGGELAETLRTLTLSIYSTAAKYAESKGLILADTKFEFGFVPAKDGSDMLVLADEVLTPDSSRYWLASGYAPGGAQPSFDKQYVRDYLEEIHWDKQPPAPSLPEEVVTETRLKYLQAFMQLTGKAKLPE</sequence>
<protein>
    <recommendedName>
        <fullName evidence="8">Phosphoribosylaminoimidazole-succinocarboxamide synthase</fullName>
        <ecNumber evidence="8">6.3.2.6</ecNumber>
    </recommendedName>
    <alternativeName>
        <fullName evidence="8">SAICAR synthetase</fullName>
    </alternativeName>
</protein>
<dbReference type="NCBIfam" id="TIGR00081">
    <property type="entry name" value="purC"/>
    <property type="match status" value="1"/>
</dbReference>
<dbReference type="InterPro" id="IPR001636">
    <property type="entry name" value="SAICAR_synth"/>
</dbReference>
<dbReference type="HAMAP" id="MF_00137">
    <property type="entry name" value="SAICAR_synth"/>
    <property type="match status" value="1"/>
</dbReference>
<dbReference type="GO" id="GO:0005737">
    <property type="term" value="C:cytoplasm"/>
    <property type="evidence" value="ECO:0007669"/>
    <property type="project" value="TreeGrafter"/>
</dbReference>
<reference evidence="10 11" key="1">
    <citation type="submission" date="2016-10" db="EMBL/GenBank/DDBJ databases">
        <authorList>
            <person name="de Groot N.N."/>
        </authorList>
    </citation>
    <scope>NUCLEOTIDE SEQUENCE [LARGE SCALE GENOMIC DNA]</scope>
    <source>
        <strain evidence="10 11">GAS232</strain>
    </source>
</reference>
<evidence type="ECO:0000256" key="4">
    <source>
        <dbReference type="ARBA" id="ARBA00022741"/>
    </source>
</evidence>
<dbReference type="UniPathway" id="UPA00074">
    <property type="reaction ID" value="UER00131"/>
</dbReference>
<keyword evidence="6 8" id="KW-0067">ATP-binding</keyword>
<dbReference type="GO" id="GO:0005524">
    <property type="term" value="F:ATP binding"/>
    <property type="evidence" value="ECO:0007669"/>
    <property type="project" value="UniProtKB-KW"/>
</dbReference>
<name>A0A1G7I543_9BACT</name>
<evidence type="ECO:0000256" key="2">
    <source>
        <dbReference type="ARBA" id="ARBA00010190"/>
    </source>
</evidence>
<dbReference type="Proteomes" id="UP000182427">
    <property type="component" value="Chromosome I"/>
</dbReference>
<dbReference type="AlphaFoldDB" id="A0A1G7I543"/>
<organism evidence="10 11">
    <name type="scientific">Terriglobus roseus</name>
    <dbReference type="NCBI Taxonomy" id="392734"/>
    <lineage>
        <taxon>Bacteria</taxon>
        <taxon>Pseudomonadati</taxon>
        <taxon>Acidobacteriota</taxon>
        <taxon>Terriglobia</taxon>
        <taxon>Terriglobales</taxon>
        <taxon>Acidobacteriaceae</taxon>
        <taxon>Terriglobus</taxon>
    </lineage>
</organism>
<dbReference type="PANTHER" id="PTHR43700">
    <property type="entry name" value="PHOSPHORIBOSYLAMINOIMIDAZOLE-SUCCINOCARBOXAMIDE SYNTHASE"/>
    <property type="match status" value="1"/>
</dbReference>
<dbReference type="FunFam" id="3.30.470.20:FF:000015">
    <property type="entry name" value="Phosphoribosylaminoimidazole-succinocarboxamide synthase"/>
    <property type="match status" value="1"/>
</dbReference>
<comment type="catalytic activity">
    <reaction evidence="7 8">
        <text>5-amino-1-(5-phospho-D-ribosyl)imidazole-4-carboxylate + L-aspartate + ATP = (2S)-2-[5-amino-1-(5-phospho-beta-D-ribosyl)imidazole-4-carboxamido]succinate + ADP + phosphate + 2 H(+)</text>
        <dbReference type="Rhea" id="RHEA:22628"/>
        <dbReference type="ChEBI" id="CHEBI:15378"/>
        <dbReference type="ChEBI" id="CHEBI:29991"/>
        <dbReference type="ChEBI" id="CHEBI:30616"/>
        <dbReference type="ChEBI" id="CHEBI:43474"/>
        <dbReference type="ChEBI" id="CHEBI:58443"/>
        <dbReference type="ChEBI" id="CHEBI:77657"/>
        <dbReference type="ChEBI" id="CHEBI:456216"/>
        <dbReference type="EC" id="6.3.2.6"/>
    </reaction>
</comment>
<dbReference type="SUPFAM" id="SSF56104">
    <property type="entry name" value="SAICAR synthase-like"/>
    <property type="match status" value="1"/>
</dbReference>
<dbReference type="PROSITE" id="PS01058">
    <property type="entry name" value="SAICAR_SYNTHETASE_2"/>
    <property type="match status" value="1"/>
</dbReference>
<evidence type="ECO:0000256" key="8">
    <source>
        <dbReference type="HAMAP-Rule" id="MF_00137"/>
    </source>
</evidence>
<evidence type="ECO:0000313" key="11">
    <source>
        <dbReference type="Proteomes" id="UP000182427"/>
    </source>
</evidence>
<gene>
    <name evidence="8" type="primary">purC</name>
    <name evidence="10" type="ORF">SAMN05444167_1317</name>
</gene>
<comment type="similarity">
    <text evidence="2 8">Belongs to the SAICAR synthetase family.</text>
</comment>
<feature type="domain" description="SAICAR synthetase/ADE2 N-terminal" evidence="9">
    <location>
        <begin position="13"/>
        <end position="268"/>
    </location>
</feature>
<keyword evidence="5 8" id="KW-0658">Purine biosynthesis</keyword>
<keyword evidence="4 8" id="KW-0547">Nucleotide-binding</keyword>
<dbReference type="Pfam" id="PF01259">
    <property type="entry name" value="SAICAR_synt"/>
    <property type="match status" value="1"/>
</dbReference>
<accession>A0A1G7I543</accession>
<evidence type="ECO:0000259" key="9">
    <source>
        <dbReference type="Pfam" id="PF01259"/>
    </source>
</evidence>